<feature type="compositionally biased region" description="Basic and acidic residues" evidence="1">
    <location>
        <begin position="188"/>
        <end position="200"/>
    </location>
</feature>
<proteinExistence type="predicted"/>
<sequence>MFNVNNESGYTLILRVVNGPCIIEIDRIVIRDVQYQFEVNRCRNEEVIVKGNFGWAWSMWPGRPRIDRIVIRDVQYQFEVNRCRNEEVIVKGNFGWAWSMRPGAPQVEIDRIVIRDVQYQFEVNRCRNEEVIVKGNLGWAWSMRAGRPRIDRIVIRDVKYQFKINGCRNEEVYFQGSSAFNVEGDSGLDGRTDRRTDGGDSHNIPTFLKKHDEMNESLRDIKTSMSPNNNGCNAIGKASFNMAGRVLVE</sequence>
<evidence type="ECO:0000313" key="3">
    <source>
        <dbReference type="Proteomes" id="UP000828390"/>
    </source>
</evidence>
<protein>
    <submittedName>
        <fullName evidence="2">Uncharacterized protein</fullName>
    </submittedName>
</protein>
<evidence type="ECO:0000313" key="2">
    <source>
        <dbReference type="EMBL" id="KAH3789488.1"/>
    </source>
</evidence>
<gene>
    <name evidence="2" type="ORF">DPMN_167669</name>
</gene>
<dbReference type="EMBL" id="JAIWYP010000008">
    <property type="protein sequence ID" value="KAH3789488.1"/>
    <property type="molecule type" value="Genomic_DNA"/>
</dbReference>
<keyword evidence="3" id="KW-1185">Reference proteome</keyword>
<comment type="caution">
    <text evidence="2">The sequence shown here is derived from an EMBL/GenBank/DDBJ whole genome shotgun (WGS) entry which is preliminary data.</text>
</comment>
<reference evidence="2" key="2">
    <citation type="submission" date="2020-11" db="EMBL/GenBank/DDBJ databases">
        <authorList>
            <person name="McCartney M.A."/>
            <person name="Auch B."/>
            <person name="Kono T."/>
            <person name="Mallez S."/>
            <person name="Becker A."/>
            <person name="Gohl D.M."/>
            <person name="Silverstein K.A.T."/>
            <person name="Koren S."/>
            <person name="Bechman K.B."/>
            <person name="Herman A."/>
            <person name="Abrahante J.E."/>
            <person name="Garbe J."/>
        </authorList>
    </citation>
    <scope>NUCLEOTIDE SEQUENCE</scope>
    <source>
        <strain evidence="2">Duluth1</strain>
        <tissue evidence="2">Whole animal</tissue>
    </source>
</reference>
<evidence type="ECO:0000256" key="1">
    <source>
        <dbReference type="SAM" id="MobiDB-lite"/>
    </source>
</evidence>
<dbReference type="AlphaFoldDB" id="A0A9D4F0P4"/>
<accession>A0A9D4F0P4</accession>
<dbReference type="Proteomes" id="UP000828390">
    <property type="component" value="Unassembled WGS sequence"/>
</dbReference>
<organism evidence="2 3">
    <name type="scientific">Dreissena polymorpha</name>
    <name type="common">Zebra mussel</name>
    <name type="synonym">Mytilus polymorpha</name>
    <dbReference type="NCBI Taxonomy" id="45954"/>
    <lineage>
        <taxon>Eukaryota</taxon>
        <taxon>Metazoa</taxon>
        <taxon>Spiralia</taxon>
        <taxon>Lophotrochozoa</taxon>
        <taxon>Mollusca</taxon>
        <taxon>Bivalvia</taxon>
        <taxon>Autobranchia</taxon>
        <taxon>Heteroconchia</taxon>
        <taxon>Euheterodonta</taxon>
        <taxon>Imparidentia</taxon>
        <taxon>Neoheterodontei</taxon>
        <taxon>Myida</taxon>
        <taxon>Dreissenoidea</taxon>
        <taxon>Dreissenidae</taxon>
        <taxon>Dreissena</taxon>
    </lineage>
</organism>
<name>A0A9D4F0P4_DREPO</name>
<reference evidence="2" key="1">
    <citation type="journal article" date="2019" name="bioRxiv">
        <title>The Genome of the Zebra Mussel, Dreissena polymorpha: A Resource for Invasive Species Research.</title>
        <authorList>
            <person name="McCartney M.A."/>
            <person name="Auch B."/>
            <person name="Kono T."/>
            <person name="Mallez S."/>
            <person name="Zhang Y."/>
            <person name="Obille A."/>
            <person name="Becker A."/>
            <person name="Abrahante J.E."/>
            <person name="Garbe J."/>
            <person name="Badalamenti J.P."/>
            <person name="Herman A."/>
            <person name="Mangelson H."/>
            <person name="Liachko I."/>
            <person name="Sullivan S."/>
            <person name="Sone E.D."/>
            <person name="Koren S."/>
            <person name="Silverstein K.A.T."/>
            <person name="Beckman K.B."/>
            <person name="Gohl D.M."/>
        </authorList>
    </citation>
    <scope>NUCLEOTIDE SEQUENCE</scope>
    <source>
        <strain evidence="2">Duluth1</strain>
        <tissue evidence="2">Whole animal</tissue>
    </source>
</reference>
<feature type="region of interest" description="Disordered" evidence="1">
    <location>
        <begin position="185"/>
        <end position="206"/>
    </location>
</feature>